<organism evidence="4 5">
    <name type="scientific">Desulfatitalea alkaliphila</name>
    <dbReference type="NCBI Taxonomy" id="2929485"/>
    <lineage>
        <taxon>Bacteria</taxon>
        <taxon>Pseudomonadati</taxon>
        <taxon>Thermodesulfobacteriota</taxon>
        <taxon>Desulfobacteria</taxon>
        <taxon>Desulfobacterales</taxon>
        <taxon>Desulfosarcinaceae</taxon>
        <taxon>Desulfatitalea</taxon>
    </lineage>
</organism>
<dbReference type="InterPro" id="IPR013328">
    <property type="entry name" value="6PGD_dom2"/>
</dbReference>
<dbReference type="SUPFAM" id="SSF48179">
    <property type="entry name" value="6-phosphogluconate dehydrogenase C-terminal domain-like"/>
    <property type="match status" value="2"/>
</dbReference>
<dbReference type="InterPro" id="IPR036291">
    <property type="entry name" value="NAD(P)-bd_dom_sf"/>
</dbReference>
<dbReference type="GO" id="GO:0016616">
    <property type="term" value="F:oxidoreductase activity, acting on the CH-OH group of donors, NAD or NADP as acceptor"/>
    <property type="evidence" value="ECO:0007669"/>
    <property type="project" value="InterPro"/>
</dbReference>
<feature type="domain" description="3-hydroxyacyl-CoA dehydrogenase C-terminal" evidence="2">
    <location>
        <begin position="312"/>
        <end position="375"/>
    </location>
</feature>
<dbReference type="AlphaFoldDB" id="A0AA41UK30"/>
<feature type="domain" description="3-hydroxyacyl-CoA dehydrogenase NAD binding" evidence="3">
    <location>
        <begin position="9"/>
        <end position="179"/>
    </location>
</feature>
<evidence type="ECO:0000313" key="5">
    <source>
        <dbReference type="Proteomes" id="UP001165427"/>
    </source>
</evidence>
<dbReference type="InterPro" id="IPR006108">
    <property type="entry name" value="3HC_DH_C"/>
</dbReference>
<dbReference type="Gene3D" id="1.10.1040.10">
    <property type="entry name" value="N-(1-d-carboxylethyl)-l-norvaline Dehydrogenase, domain 2"/>
    <property type="match status" value="2"/>
</dbReference>
<accession>A0AA41UK30</accession>
<dbReference type="SUPFAM" id="SSF51735">
    <property type="entry name" value="NAD(P)-binding Rossmann-fold domains"/>
    <property type="match status" value="1"/>
</dbReference>
<dbReference type="PANTHER" id="PTHR48075:SF5">
    <property type="entry name" value="3-HYDROXYBUTYRYL-COA DEHYDROGENASE"/>
    <property type="match status" value="1"/>
</dbReference>
<gene>
    <name evidence="4" type="ORF">MRX98_14895</name>
</gene>
<dbReference type="RefSeq" id="WP_246911187.1">
    <property type="nucleotide sequence ID" value="NZ_JALJRB010000018.1"/>
</dbReference>
<keyword evidence="5" id="KW-1185">Reference proteome</keyword>
<comment type="caution">
    <text evidence="4">The sequence shown here is derived from an EMBL/GenBank/DDBJ whole genome shotgun (WGS) entry which is preliminary data.</text>
</comment>
<dbReference type="Proteomes" id="UP001165427">
    <property type="component" value="Unassembled WGS sequence"/>
</dbReference>
<evidence type="ECO:0000259" key="3">
    <source>
        <dbReference type="Pfam" id="PF02737"/>
    </source>
</evidence>
<dbReference type="FunFam" id="3.40.50.720:FF:000009">
    <property type="entry name" value="Fatty oxidation complex, alpha subunit"/>
    <property type="match status" value="1"/>
</dbReference>
<dbReference type="Pfam" id="PF02737">
    <property type="entry name" value="3HCDH_N"/>
    <property type="match status" value="1"/>
</dbReference>
<reference evidence="4" key="1">
    <citation type="submission" date="2022-04" db="EMBL/GenBank/DDBJ databases">
        <title>Desulfatitalea alkaliphila sp. nov., a novel anaerobic sulfate-reducing bacterium isolated from terrestrial mud volcano, Taman Peninsula, Russia.</title>
        <authorList>
            <person name="Khomyakova M.A."/>
            <person name="Merkel A.Y."/>
            <person name="Slobodkin A.I."/>
        </authorList>
    </citation>
    <scope>NUCLEOTIDE SEQUENCE</scope>
    <source>
        <strain evidence="4">M08but</strain>
    </source>
</reference>
<sequence>MKAEQIQTMAIIGAGDMGHGIAEICALAGLQVHLYDIQQDFVDRGRQRIQASLEKQVAKQKLAADAATAAMARIQGFTVLADAVKTADFMIEAAPERLDLKLAIFKEADAHAPAGAILASNTSNMSITAMAAATGRPDKVLGIHFFNPVMLMLLVEVIRGERTSEETMQTSCALIERLKNFRGAMVPVRVEKDTPGFIYNRLGAPIGLYMAELYEKGLVVPEALDAKVRSIGAPMGPYEIMDFTGLDVNLHGNEYFAETLSPEFAPRSWMKRLVNEGHLGKKTDKGIYDWPDGNRPTIDPAKADPDFDVMDIICLQVNEGTKLLEEGVARSAEEIDKAVINGGGAAFGPFALAKGMGWEKVARQCEAIARRTGIEWFMPTESLKEGRVEIG</sequence>
<evidence type="ECO:0000256" key="1">
    <source>
        <dbReference type="ARBA" id="ARBA00023002"/>
    </source>
</evidence>
<protein>
    <submittedName>
        <fullName evidence="4">3-hydroxyacyl-CoA dehydrogenase</fullName>
    </submittedName>
</protein>
<dbReference type="GO" id="GO:0006631">
    <property type="term" value="P:fatty acid metabolic process"/>
    <property type="evidence" value="ECO:0007669"/>
    <property type="project" value="InterPro"/>
</dbReference>
<dbReference type="Pfam" id="PF00725">
    <property type="entry name" value="3HCDH"/>
    <property type="match status" value="2"/>
</dbReference>
<dbReference type="GO" id="GO:0070403">
    <property type="term" value="F:NAD+ binding"/>
    <property type="evidence" value="ECO:0007669"/>
    <property type="project" value="InterPro"/>
</dbReference>
<name>A0AA41UK30_9BACT</name>
<proteinExistence type="predicted"/>
<dbReference type="EMBL" id="JALJRB010000018">
    <property type="protein sequence ID" value="MCJ8501869.1"/>
    <property type="molecule type" value="Genomic_DNA"/>
</dbReference>
<dbReference type="InterPro" id="IPR006176">
    <property type="entry name" value="3-OHacyl-CoA_DH_NAD-bd"/>
</dbReference>
<keyword evidence="1" id="KW-0560">Oxidoreductase</keyword>
<evidence type="ECO:0000313" key="4">
    <source>
        <dbReference type="EMBL" id="MCJ8501869.1"/>
    </source>
</evidence>
<evidence type="ECO:0000259" key="2">
    <source>
        <dbReference type="Pfam" id="PF00725"/>
    </source>
</evidence>
<dbReference type="PANTHER" id="PTHR48075">
    <property type="entry name" value="3-HYDROXYACYL-COA DEHYDROGENASE FAMILY PROTEIN"/>
    <property type="match status" value="1"/>
</dbReference>
<dbReference type="Gene3D" id="3.40.50.720">
    <property type="entry name" value="NAD(P)-binding Rossmann-like Domain"/>
    <property type="match status" value="1"/>
</dbReference>
<dbReference type="InterPro" id="IPR008927">
    <property type="entry name" value="6-PGluconate_DH-like_C_sf"/>
</dbReference>
<feature type="domain" description="3-hydroxyacyl-CoA dehydrogenase C-terminal" evidence="2">
    <location>
        <begin position="196"/>
        <end position="290"/>
    </location>
</feature>